<evidence type="ECO:0000256" key="3">
    <source>
        <dbReference type="ARBA" id="ARBA00022840"/>
    </source>
</evidence>
<feature type="region of interest" description="Disordered" evidence="5">
    <location>
        <begin position="792"/>
        <end position="831"/>
    </location>
</feature>
<feature type="compositionally biased region" description="Basic and acidic residues" evidence="5">
    <location>
        <begin position="96"/>
        <end position="106"/>
    </location>
</feature>
<dbReference type="InterPro" id="IPR011545">
    <property type="entry name" value="DEAD/DEAH_box_helicase_dom"/>
</dbReference>
<dbReference type="PROSITE" id="PS51194">
    <property type="entry name" value="HELICASE_CTER"/>
    <property type="match status" value="1"/>
</dbReference>
<evidence type="ECO:0000256" key="2">
    <source>
        <dbReference type="ARBA" id="ARBA00022801"/>
    </source>
</evidence>
<dbReference type="PANTHER" id="PTHR21726:SF57">
    <property type="entry name" value="SERINE-RICH ADHESIN FOR PLATELETS-LIKE PROTEIN"/>
    <property type="match status" value="1"/>
</dbReference>
<feature type="domain" description="Helicase ATP-binding" evidence="6">
    <location>
        <begin position="224"/>
        <end position="375"/>
    </location>
</feature>
<dbReference type="PROSITE" id="PS00690">
    <property type="entry name" value="DEAH_ATP_HELICASE"/>
    <property type="match status" value="1"/>
</dbReference>
<dbReference type="SUPFAM" id="SSF52540">
    <property type="entry name" value="P-loop containing nucleoside triphosphate hydrolases"/>
    <property type="match status" value="1"/>
</dbReference>
<keyword evidence="4" id="KW-0539">Nucleus</keyword>
<dbReference type="InterPro" id="IPR014001">
    <property type="entry name" value="Helicase_ATP-bd"/>
</dbReference>
<evidence type="ECO:0000313" key="9">
    <source>
        <dbReference type="Proteomes" id="UP001164929"/>
    </source>
</evidence>
<dbReference type="Pfam" id="PF14383">
    <property type="entry name" value="VARLMGL"/>
    <property type="match status" value="1"/>
</dbReference>
<dbReference type="GO" id="GO:0016787">
    <property type="term" value="F:hydrolase activity"/>
    <property type="evidence" value="ECO:0007669"/>
    <property type="project" value="UniProtKB-KW"/>
</dbReference>
<dbReference type="InterPro" id="IPR027417">
    <property type="entry name" value="P-loop_NTPase"/>
</dbReference>
<gene>
    <name evidence="8" type="ORF">NC653_012698</name>
</gene>
<dbReference type="PROSITE" id="PS51192">
    <property type="entry name" value="HELICASE_ATP_BIND_1"/>
    <property type="match status" value="1"/>
</dbReference>
<dbReference type="GO" id="GO:0003676">
    <property type="term" value="F:nucleic acid binding"/>
    <property type="evidence" value="ECO:0007669"/>
    <property type="project" value="InterPro"/>
</dbReference>
<evidence type="ECO:0000259" key="6">
    <source>
        <dbReference type="PROSITE" id="PS51192"/>
    </source>
</evidence>
<feature type="compositionally biased region" description="Acidic residues" evidence="5">
    <location>
        <begin position="130"/>
        <end position="140"/>
    </location>
</feature>
<feature type="region of interest" description="Disordered" evidence="5">
    <location>
        <begin position="881"/>
        <end position="1044"/>
    </location>
</feature>
<dbReference type="EMBL" id="JAQIZT010000005">
    <property type="protein sequence ID" value="KAJ6995898.1"/>
    <property type="molecule type" value="Genomic_DNA"/>
</dbReference>
<feature type="domain" description="Helicase C-terminal" evidence="7">
    <location>
        <begin position="397"/>
        <end position="547"/>
    </location>
</feature>
<accession>A0AAD6W1N4</accession>
<dbReference type="PANTHER" id="PTHR21726">
    <property type="entry name" value="PHOSPHATIDYLINOSITOL N-ACETYLGLUCOSAMINYLTRANSFERASE SUBUNIT P DOWN SYNDROME CRITICAL REGION PROTEIN 5 -RELATED"/>
    <property type="match status" value="1"/>
</dbReference>
<sequence length="1541" mass="171524">MGGRDLELERARFLSLALEFGFDEESANKCLDRLISLYGDDGQDFITVECCGDDFLAALAESMQDTEDWGDDDLQIIESEACGTLTNMFEEHVVKNNNKANDDDNSRTYIDVTDDSPEPKKTRTFMELDSSSDSEEEPDFSLEEENHDLFTPLTKRISGSLDCKSSVTQGSVSSVGNKKQFPRMSKDDHRSLNYEELQALDDFELANVVIFGNKTFRPLQHQACKATVAKQDCFVLMPTGGGKSLCYQLPATLKPGVTVVISPLLSLIQDQIITLNLKKDKPSCKLLYVTPERIAGNPAFLEILKYLHLKGQLAGFVVDEAHCVSQWGHDFRPDYKRLGCLKQNFPAVPVMALTATATHSVREDILKTLRIPRALVLETSFDRPNLKYEVIGKTKESLKQLGDLVRDRFKNQCGIVYCLSKNECVEVSKFLNEKCKIKAVYYHAGLGARQRVDVQRKWHTGEVHIVCATIAFGMGIDKPDVRFVIHNTLSKSIESYYQESGRAGRDNHPATCIALYLKKDFSRVVCMLRSGQGYKRESFKPAMAQAQKMKSYCELKVECRRQVLLEHFGESFDQKACKFGSNPCDNCLKTSLVSDDDVSTTPSAWSRKWDLVDFAVYASNGWNLDSWRMSNNMMEGERKRSKGGLFHLFDWNGKSRKKLFANNSELPEGLKQGKENVEKMEKLLLQAGELDDRRANLSNRGSSDFSCASSMTSDEGYGTRAPGAVARLMGLDSLPTSNVAEPSSTLVFDSRSLRAFQYDSSSPNLWSEYNPVDHCNVPNKQEKYAWNSVESRPHKVENRPSKRFQTETLPPKSAKSIPSTHHKLLSPIKNPGFTPTKNAAYIMEAAAKIIEANPKATSRGKVPSIRTTSVPLRIRDLKQKMEAAAHTTSKPQRSSESSVAKNTKGQQSDKSWSGPEGLSSSKASTSSEKGTPSRWKNKGKSVPLAAQAKSTNGQRRDGSTLKSKSIVKQKEQNEVKANQMLKTQPRTQNTVQKRISESRTSNVLQQNNLKQNSVPNKDGSGLNNSVSNQQGRKTKSTSGSVGQSMTVKKVVVKPETVPRKMGLVMTDSEKEKTKNIARKKRSVSGDLQIDRNATPNVSFSKDEMSTKSNVVMDGNMNMAMDNRKSGMDVVSFTFSSPIKRATPSSQSSGQMSEKCSSSAIDSFGSKDHPSLKSSMSYFPGLNVMGGDVLGVLLEQKLRELTYKVESSHCNVIREETSTLSIFQNSSTPNVASTSSAALDKMLQVVHDKDKSDSLGYFDCILVENSQLAMNQKWQQSEDMEVQSSSSNYSETGKELKCQRTSPVSILEPSFASGSCSYLNGSSHCSTNESVEMEGETELSDSASSISTVDVVRKYTTRTCSITESKESSDWELDFTRDILVSAELNLKDFLLGQTSNVINPNLFDQLENQDQGMESNEEDYSKLARKLLFDCVSESLDFKCGQILLGSCKAWARLSALFQRKGWLAEELYKEILGWQSMGDMMVDELVDQDMSTQYGRWLDFSIEAFEEGQEIENGILTSLVDELVSDLYPSKALQEGLPLI</sequence>
<feature type="compositionally biased region" description="Polar residues" evidence="5">
    <location>
        <begin position="980"/>
        <end position="1044"/>
    </location>
</feature>
<evidence type="ECO:0000256" key="5">
    <source>
        <dbReference type="SAM" id="MobiDB-lite"/>
    </source>
</evidence>
<dbReference type="SMART" id="SM00487">
    <property type="entry name" value="DEXDc"/>
    <property type="match status" value="1"/>
</dbReference>
<keyword evidence="2" id="KW-0378">Hydrolase</keyword>
<keyword evidence="9" id="KW-1185">Reference proteome</keyword>
<dbReference type="GO" id="GO:0006310">
    <property type="term" value="P:DNA recombination"/>
    <property type="evidence" value="ECO:0007669"/>
    <property type="project" value="InterPro"/>
</dbReference>
<evidence type="ECO:0000256" key="1">
    <source>
        <dbReference type="ARBA" id="ARBA00022741"/>
    </source>
</evidence>
<comment type="caution">
    <text evidence="8">The sequence shown here is derived from an EMBL/GenBank/DDBJ whole genome shotgun (WGS) entry which is preliminary data.</text>
</comment>
<dbReference type="InterPro" id="IPR004589">
    <property type="entry name" value="DNA_helicase_ATP-dep_RecQ"/>
</dbReference>
<dbReference type="GO" id="GO:0004386">
    <property type="term" value="F:helicase activity"/>
    <property type="evidence" value="ECO:0007669"/>
    <property type="project" value="InterPro"/>
</dbReference>
<reference evidence="8" key="1">
    <citation type="journal article" date="2023" name="Mol. Ecol. Resour.">
        <title>Chromosome-level genome assembly of a triploid poplar Populus alba 'Berolinensis'.</title>
        <authorList>
            <person name="Chen S."/>
            <person name="Yu Y."/>
            <person name="Wang X."/>
            <person name="Wang S."/>
            <person name="Zhang T."/>
            <person name="Zhou Y."/>
            <person name="He R."/>
            <person name="Meng N."/>
            <person name="Wang Y."/>
            <person name="Liu W."/>
            <person name="Liu Z."/>
            <person name="Liu J."/>
            <person name="Guo Q."/>
            <person name="Huang H."/>
            <person name="Sederoff R.R."/>
            <person name="Wang G."/>
            <person name="Qu G."/>
            <person name="Chen S."/>
        </authorList>
    </citation>
    <scope>NUCLEOTIDE SEQUENCE</scope>
    <source>
        <strain evidence="8">SC-2020</strain>
    </source>
</reference>
<feature type="compositionally biased region" description="Polar residues" evidence="5">
    <location>
        <begin position="886"/>
        <end position="911"/>
    </location>
</feature>
<protein>
    <recommendedName>
        <fullName evidence="10">DNA helicase</fullName>
    </recommendedName>
</protein>
<dbReference type="InterPro" id="IPR025486">
    <property type="entry name" value="DUF4378"/>
</dbReference>
<feature type="compositionally biased region" description="Basic and acidic residues" evidence="5">
    <location>
        <begin position="117"/>
        <end position="126"/>
    </location>
</feature>
<dbReference type="Pfam" id="PF00270">
    <property type="entry name" value="DEAD"/>
    <property type="match status" value="1"/>
</dbReference>
<proteinExistence type="predicted"/>
<keyword evidence="3" id="KW-0067">ATP-binding</keyword>
<dbReference type="FunFam" id="3.40.50.300:FF:001421">
    <property type="entry name" value="ATP-dependent DNA helicase"/>
    <property type="match status" value="1"/>
</dbReference>
<feature type="region of interest" description="Disordered" evidence="5">
    <location>
        <begin position="96"/>
        <end position="140"/>
    </location>
</feature>
<dbReference type="Pfam" id="PF16124">
    <property type="entry name" value="RecQ_Zn_bind"/>
    <property type="match status" value="1"/>
</dbReference>
<evidence type="ECO:0008006" key="10">
    <source>
        <dbReference type="Google" id="ProtNLM"/>
    </source>
</evidence>
<dbReference type="InterPro" id="IPR001650">
    <property type="entry name" value="Helicase_C-like"/>
</dbReference>
<name>A0AAD6W1N4_9ROSI</name>
<dbReference type="InterPro" id="IPR032795">
    <property type="entry name" value="DUF3741-assoc"/>
</dbReference>
<evidence type="ECO:0000259" key="7">
    <source>
        <dbReference type="PROSITE" id="PS51194"/>
    </source>
</evidence>
<dbReference type="Pfam" id="PF00271">
    <property type="entry name" value="Helicase_C"/>
    <property type="match status" value="1"/>
</dbReference>
<dbReference type="InterPro" id="IPR002464">
    <property type="entry name" value="DNA/RNA_helicase_DEAH_CS"/>
</dbReference>
<dbReference type="SMART" id="SM00490">
    <property type="entry name" value="HELICc"/>
    <property type="match status" value="1"/>
</dbReference>
<dbReference type="CDD" id="cd18794">
    <property type="entry name" value="SF2_C_RecQ"/>
    <property type="match status" value="1"/>
</dbReference>
<dbReference type="CDD" id="cd17920">
    <property type="entry name" value="DEXHc_RecQ"/>
    <property type="match status" value="1"/>
</dbReference>
<organism evidence="8 9">
    <name type="scientific">Populus alba x Populus x berolinensis</name>
    <dbReference type="NCBI Taxonomy" id="444605"/>
    <lineage>
        <taxon>Eukaryota</taxon>
        <taxon>Viridiplantae</taxon>
        <taxon>Streptophyta</taxon>
        <taxon>Embryophyta</taxon>
        <taxon>Tracheophyta</taxon>
        <taxon>Spermatophyta</taxon>
        <taxon>Magnoliopsida</taxon>
        <taxon>eudicotyledons</taxon>
        <taxon>Gunneridae</taxon>
        <taxon>Pentapetalae</taxon>
        <taxon>rosids</taxon>
        <taxon>fabids</taxon>
        <taxon>Malpighiales</taxon>
        <taxon>Salicaceae</taxon>
        <taxon>Saliceae</taxon>
        <taxon>Populus</taxon>
    </lineage>
</organism>
<dbReference type="InterPro" id="IPR032284">
    <property type="entry name" value="RecQ_Zn-bd"/>
</dbReference>
<dbReference type="Gene3D" id="3.40.50.300">
    <property type="entry name" value="P-loop containing nucleotide triphosphate hydrolases"/>
    <property type="match status" value="3"/>
</dbReference>
<dbReference type="NCBIfam" id="TIGR00614">
    <property type="entry name" value="recQ_fam"/>
    <property type="match status" value="1"/>
</dbReference>
<keyword evidence="1" id="KW-0547">Nucleotide-binding</keyword>
<evidence type="ECO:0000313" key="8">
    <source>
        <dbReference type="EMBL" id="KAJ6995898.1"/>
    </source>
</evidence>
<dbReference type="Pfam" id="PF14309">
    <property type="entry name" value="DUF4378"/>
    <property type="match status" value="1"/>
</dbReference>
<feature type="region of interest" description="Disordered" evidence="5">
    <location>
        <begin position="1140"/>
        <end position="1160"/>
    </location>
</feature>
<dbReference type="Proteomes" id="UP001164929">
    <property type="component" value="Chromosome 5"/>
</dbReference>
<evidence type="ECO:0000256" key="4">
    <source>
        <dbReference type="ARBA" id="ARBA00023242"/>
    </source>
</evidence>
<dbReference type="GO" id="GO:0005524">
    <property type="term" value="F:ATP binding"/>
    <property type="evidence" value="ECO:0007669"/>
    <property type="project" value="UniProtKB-KW"/>
</dbReference>